<dbReference type="InterPro" id="IPR051873">
    <property type="entry name" value="KNR4/SMI1_regulator"/>
</dbReference>
<reference evidence="3" key="1">
    <citation type="journal article" date="2019" name="Int. J. Syst. Evol. Microbiol.">
        <title>The Global Catalogue of Microorganisms (GCM) 10K type strain sequencing project: providing services to taxonomists for standard genome sequencing and annotation.</title>
        <authorList>
            <consortium name="The Broad Institute Genomics Platform"/>
            <consortium name="The Broad Institute Genome Sequencing Center for Infectious Disease"/>
            <person name="Wu L."/>
            <person name="Ma J."/>
        </authorList>
    </citation>
    <scope>NUCLEOTIDE SEQUENCE [LARGE SCALE GENOMIC DNA]</scope>
    <source>
        <strain evidence="3">WYCCWR 13023</strain>
    </source>
</reference>
<dbReference type="InterPro" id="IPR037883">
    <property type="entry name" value="Knr4/Smi1-like_sf"/>
</dbReference>
<comment type="caution">
    <text evidence="2">The sequence shown here is derived from an EMBL/GenBank/DDBJ whole genome shotgun (WGS) entry which is preliminary data.</text>
</comment>
<dbReference type="PANTHER" id="PTHR47432">
    <property type="entry name" value="CELL WALL ASSEMBLY REGULATOR SMI1"/>
    <property type="match status" value="1"/>
</dbReference>
<dbReference type="SUPFAM" id="SSF160631">
    <property type="entry name" value="SMI1/KNR4-like"/>
    <property type="match status" value="1"/>
</dbReference>
<dbReference type="SMART" id="SM00860">
    <property type="entry name" value="SMI1_KNR4"/>
    <property type="match status" value="1"/>
</dbReference>
<gene>
    <name evidence="2" type="ORF">ACFO5S_09185</name>
</gene>
<dbReference type="InterPro" id="IPR018958">
    <property type="entry name" value="Knr4/Smi1-like_dom"/>
</dbReference>
<dbReference type="RefSeq" id="WP_213256999.1">
    <property type="nucleotide sequence ID" value="NZ_JAGYWA010000003.1"/>
</dbReference>
<dbReference type="Gene3D" id="3.40.1580.10">
    <property type="entry name" value="SMI1/KNR4-like"/>
    <property type="match status" value="1"/>
</dbReference>
<accession>A0ABV9PEF7</accession>
<dbReference type="EMBL" id="JBHSGV010000003">
    <property type="protein sequence ID" value="MFC4747621.1"/>
    <property type="molecule type" value="Genomic_DNA"/>
</dbReference>
<dbReference type="PANTHER" id="PTHR47432:SF1">
    <property type="entry name" value="CELL WALL ASSEMBLY REGULATOR SMI1"/>
    <property type="match status" value="1"/>
</dbReference>
<evidence type="ECO:0000259" key="1">
    <source>
        <dbReference type="SMART" id="SM00860"/>
    </source>
</evidence>
<name>A0ABV9PEF7_9FLAO</name>
<organism evidence="2 3">
    <name type="scientific">Flavobacterium branchiicola</name>
    <dbReference type="NCBI Taxonomy" id="1114875"/>
    <lineage>
        <taxon>Bacteria</taxon>
        <taxon>Pseudomonadati</taxon>
        <taxon>Bacteroidota</taxon>
        <taxon>Flavobacteriia</taxon>
        <taxon>Flavobacteriales</taxon>
        <taxon>Flavobacteriaceae</taxon>
        <taxon>Flavobacterium</taxon>
    </lineage>
</organism>
<proteinExistence type="predicted"/>
<dbReference type="Proteomes" id="UP001595935">
    <property type="component" value="Unassembled WGS sequence"/>
</dbReference>
<dbReference type="Pfam" id="PF09346">
    <property type="entry name" value="SMI1_KNR4"/>
    <property type="match status" value="1"/>
</dbReference>
<sequence>METQLIKKLIEAFKSKLDILDEFMNVGATSTEIKDLETFIGQKLPESYIDLLQTYNGEKRILCFMAGFGYLEIDDVKMQWEFFKNAPDCNAEGITQINKIKNTLYSVKRVPFGHDGSGNFLCIDFDPETEGLPGQILYLPTGDPEPISVIADNFDAFLLFLTEKIESEALKLTDEREDWDEEDWEMADIYFENTWKDDWTDIAEEYERKLK</sequence>
<evidence type="ECO:0000313" key="2">
    <source>
        <dbReference type="EMBL" id="MFC4747621.1"/>
    </source>
</evidence>
<keyword evidence="3" id="KW-1185">Reference proteome</keyword>
<protein>
    <submittedName>
        <fullName evidence="2">SMI1/KNR4 family protein</fullName>
    </submittedName>
</protein>
<evidence type="ECO:0000313" key="3">
    <source>
        <dbReference type="Proteomes" id="UP001595935"/>
    </source>
</evidence>
<feature type="domain" description="Knr4/Smi1-like" evidence="1">
    <location>
        <begin position="27"/>
        <end position="163"/>
    </location>
</feature>